<evidence type="ECO:0000256" key="15">
    <source>
        <dbReference type="ARBA" id="ARBA00023180"/>
    </source>
</evidence>
<feature type="disulfide bond" evidence="18">
    <location>
        <begin position="279"/>
        <end position="296"/>
    </location>
</feature>
<evidence type="ECO:0000313" key="26">
    <source>
        <dbReference type="EMBL" id="KAH0455577.1"/>
    </source>
</evidence>
<dbReference type="InterPro" id="IPR011009">
    <property type="entry name" value="Kinase-like_dom_sf"/>
</dbReference>
<evidence type="ECO:0000256" key="6">
    <source>
        <dbReference type="ARBA" id="ARBA00022692"/>
    </source>
</evidence>
<dbReference type="InterPro" id="IPR003609">
    <property type="entry name" value="Pan_app"/>
</dbReference>
<dbReference type="EMBL" id="JAGFBR010000014">
    <property type="protein sequence ID" value="KAH0455577.1"/>
    <property type="molecule type" value="Genomic_DNA"/>
</dbReference>
<dbReference type="SUPFAM" id="SSF56112">
    <property type="entry name" value="Protein kinase-like (PK-like)"/>
    <property type="match status" value="1"/>
</dbReference>
<proteinExistence type="predicted"/>
<dbReference type="PROSITE" id="PS50948">
    <property type="entry name" value="PAN"/>
    <property type="match status" value="1"/>
</dbReference>
<evidence type="ECO:0000256" key="12">
    <source>
        <dbReference type="ARBA" id="ARBA00023136"/>
    </source>
</evidence>
<feature type="signal peptide" evidence="22">
    <location>
        <begin position="1"/>
        <end position="43"/>
    </location>
</feature>
<dbReference type="PANTHER" id="PTHR47974">
    <property type="entry name" value="OS07G0415500 PROTEIN"/>
    <property type="match status" value="1"/>
</dbReference>
<dbReference type="InterPro" id="IPR017441">
    <property type="entry name" value="Protein_kinase_ATP_BS"/>
</dbReference>
<dbReference type="CDD" id="cd14066">
    <property type="entry name" value="STKc_IRAK"/>
    <property type="match status" value="1"/>
</dbReference>
<keyword evidence="11 21" id="KW-1133">Transmembrane helix</keyword>
<keyword evidence="10 19" id="KW-0067">ATP-binding</keyword>
<evidence type="ECO:0000256" key="21">
    <source>
        <dbReference type="SAM" id="Phobius"/>
    </source>
</evidence>
<dbReference type="GO" id="GO:0004674">
    <property type="term" value="F:protein serine/threonine kinase activity"/>
    <property type="evidence" value="ECO:0007669"/>
    <property type="project" value="UniProtKB-KW"/>
</dbReference>
<feature type="domain" description="Protein kinase" evidence="23">
    <location>
        <begin position="494"/>
        <end position="805"/>
    </location>
</feature>
<reference evidence="26 27" key="1">
    <citation type="journal article" date="2021" name="Hortic Res">
        <title>Chromosome-scale assembly of the Dendrobium chrysotoxum genome enhances the understanding of orchid evolution.</title>
        <authorList>
            <person name="Zhang Y."/>
            <person name="Zhang G.Q."/>
            <person name="Zhang D."/>
            <person name="Liu X.D."/>
            <person name="Xu X.Y."/>
            <person name="Sun W.H."/>
            <person name="Yu X."/>
            <person name="Zhu X."/>
            <person name="Wang Z.W."/>
            <person name="Zhao X."/>
            <person name="Zhong W.Y."/>
            <person name="Chen H."/>
            <person name="Yin W.L."/>
            <person name="Huang T."/>
            <person name="Niu S.C."/>
            <person name="Liu Z.J."/>
        </authorList>
    </citation>
    <scope>NUCLEOTIDE SEQUENCE [LARGE SCALE GENOMIC DNA]</scope>
    <source>
        <strain evidence="26">Lindl</strain>
    </source>
</reference>
<keyword evidence="4 18" id="KW-0245">EGF-like domain</keyword>
<keyword evidence="9" id="KW-0418">Kinase</keyword>
<dbReference type="Pfam" id="PF00954">
    <property type="entry name" value="S_locus_glycop"/>
    <property type="match status" value="1"/>
</dbReference>
<evidence type="ECO:0000313" key="27">
    <source>
        <dbReference type="Proteomes" id="UP000775213"/>
    </source>
</evidence>
<keyword evidence="6 21" id="KW-0812">Transmembrane</keyword>
<keyword evidence="14" id="KW-0675">Receptor</keyword>
<dbReference type="Pfam" id="PF08276">
    <property type="entry name" value="PAN_2"/>
    <property type="match status" value="1"/>
</dbReference>
<feature type="domain" description="Apple" evidence="25">
    <location>
        <begin position="311"/>
        <end position="396"/>
    </location>
</feature>
<evidence type="ECO:0000256" key="22">
    <source>
        <dbReference type="SAM" id="SignalP"/>
    </source>
</evidence>
<evidence type="ECO:0000256" key="10">
    <source>
        <dbReference type="ARBA" id="ARBA00022840"/>
    </source>
</evidence>
<gene>
    <name evidence="26" type="ORF">IEQ34_015609</name>
</gene>
<evidence type="ECO:0000259" key="25">
    <source>
        <dbReference type="PROSITE" id="PS50948"/>
    </source>
</evidence>
<evidence type="ECO:0000259" key="23">
    <source>
        <dbReference type="PROSITE" id="PS50011"/>
    </source>
</evidence>
<dbReference type="Proteomes" id="UP000775213">
    <property type="component" value="Unassembled WGS sequence"/>
</dbReference>
<keyword evidence="5" id="KW-0808">Transferase</keyword>
<dbReference type="PROSITE" id="PS50026">
    <property type="entry name" value="EGF_3"/>
    <property type="match status" value="1"/>
</dbReference>
<dbReference type="GO" id="GO:0016020">
    <property type="term" value="C:membrane"/>
    <property type="evidence" value="ECO:0007669"/>
    <property type="project" value="UniProtKB-SubCell"/>
</dbReference>
<feature type="domain" description="EGF-like" evidence="24">
    <location>
        <begin position="269"/>
        <end position="308"/>
    </location>
</feature>
<dbReference type="CDD" id="cd01098">
    <property type="entry name" value="PAN_AP_plant"/>
    <property type="match status" value="1"/>
</dbReference>
<dbReference type="PROSITE" id="PS00107">
    <property type="entry name" value="PROTEIN_KINASE_ATP"/>
    <property type="match status" value="1"/>
</dbReference>
<dbReference type="InterPro" id="IPR000742">
    <property type="entry name" value="EGF"/>
</dbReference>
<evidence type="ECO:0000256" key="16">
    <source>
        <dbReference type="ARBA" id="ARBA00047899"/>
    </source>
</evidence>
<feature type="compositionally biased region" description="Low complexity" evidence="20">
    <location>
        <begin position="849"/>
        <end position="867"/>
    </location>
</feature>
<comment type="catalytic activity">
    <reaction evidence="16">
        <text>L-threonyl-[protein] + ATP = O-phospho-L-threonyl-[protein] + ADP + H(+)</text>
        <dbReference type="Rhea" id="RHEA:46608"/>
        <dbReference type="Rhea" id="RHEA-COMP:11060"/>
        <dbReference type="Rhea" id="RHEA-COMP:11605"/>
        <dbReference type="ChEBI" id="CHEBI:15378"/>
        <dbReference type="ChEBI" id="CHEBI:30013"/>
        <dbReference type="ChEBI" id="CHEBI:30616"/>
        <dbReference type="ChEBI" id="CHEBI:61977"/>
        <dbReference type="ChEBI" id="CHEBI:456216"/>
        <dbReference type="EC" id="2.7.11.1"/>
    </reaction>
</comment>
<comment type="catalytic activity">
    <reaction evidence="17">
        <text>L-seryl-[protein] + ATP = O-phospho-L-seryl-[protein] + ADP + H(+)</text>
        <dbReference type="Rhea" id="RHEA:17989"/>
        <dbReference type="Rhea" id="RHEA-COMP:9863"/>
        <dbReference type="Rhea" id="RHEA-COMP:11604"/>
        <dbReference type="ChEBI" id="CHEBI:15378"/>
        <dbReference type="ChEBI" id="CHEBI:29999"/>
        <dbReference type="ChEBI" id="CHEBI:30616"/>
        <dbReference type="ChEBI" id="CHEBI:83421"/>
        <dbReference type="ChEBI" id="CHEBI:456216"/>
        <dbReference type="EC" id="2.7.11.1"/>
    </reaction>
</comment>
<keyword evidence="27" id="KW-1185">Reference proteome</keyword>
<evidence type="ECO:0000256" key="1">
    <source>
        <dbReference type="ARBA" id="ARBA00004479"/>
    </source>
</evidence>
<sequence length="953" mass="106160">MGRRWAQLPNISEEAEGTARPGRIWKQMAALALLLLLPVSGQSREQNNTSSFSIYDPPWLPSQNNRTLRSPNKLFSAGFLSSRSNISLFEFTVWVEASVDKTRVWARGPVPSSSSLFISDAGDLTLVGLSGINLFASGAGGAPNSTFLQLNDNGSLTFRNWTSFSSPVDTLLPNQLLPINTSLSSGNYRFDGSSLWFHSQMFWSIKTISYIKSDGGLADPTNGANAYIASDFGQNSTLRRLTMDADGNLRLYSLQRNSGGYWKVVWFAMYEVCRIPNRCGPNSICVPNGSYDTSKCVCAPGFRMSTTDEGCVRKKDYLPSSKFLPLEYINFTAKQGTVDLSPADIDRCRSTCIANSSCTGFSYSLIGTQICYNHYGELVNGYWSTSSHITMFLRVASSETETSNFTGLTSIIDTACPLLISLPLPPKEVKTLARNVSIIVTLLLLELLVGGLCFLGFLRRYSKYRDMARRLGLELLPAGGPKRFSYSELRAATADFSKILGSGGYGVVYHGQLPDGRTVAVKQLRKSSGGDAEFWAEVTIIARMHHLNLVRIWGFCTEKEKRLLVYEYIPNGSLDKFLFQDLTEFSGNDEESRSYSRITGKPRPILDLNIRYRIALGVARAIAYLHEECLEWVLHCDIKPENILLDDNFCPKVSDFGMSKLMNKEERVSMSRIRGTRGYMAPEWVMNEEPITAKADVYSFGVVLLELVAGMRCWDFRRDSVDSVDWYFPRWAYDKVFVERKVEDILDARIMGSFDDRIKVKMVERMVKTAMLCMQDRAEARPSMGKVAKMLEGSVELTEPAKPIMFYLEGNVAPVSARVLHVCPHPVHASASHAFLTYAHTHPRPKGLASGPRSRASARDASSSATASDREPLPRPDRRPAASTRARPAPACALSPHAFMHAPLWPNTCPHVIHARPFKLLHAIPLHNIDLTDRTTPARDTRTPCAQLTKLEV</sequence>
<evidence type="ECO:0000259" key="24">
    <source>
        <dbReference type="PROSITE" id="PS50026"/>
    </source>
</evidence>
<dbReference type="Gene3D" id="1.10.510.10">
    <property type="entry name" value="Transferase(Phosphotransferase) domain 1"/>
    <property type="match status" value="1"/>
</dbReference>
<dbReference type="PROSITE" id="PS00108">
    <property type="entry name" value="PROTEIN_KINASE_ST"/>
    <property type="match status" value="1"/>
</dbReference>
<feature type="compositionally biased region" description="Basic and acidic residues" evidence="20">
    <location>
        <begin position="868"/>
        <end position="880"/>
    </location>
</feature>
<dbReference type="InterPro" id="IPR000858">
    <property type="entry name" value="S_locus_glycoprot_dom"/>
</dbReference>
<dbReference type="EC" id="2.7.11.1" evidence="2"/>
<evidence type="ECO:0000256" key="4">
    <source>
        <dbReference type="ARBA" id="ARBA00022536"/>
    </source>
</evidence>
<dbReference type="SUPFAM" id="SSF51110">
    <property type="entry name" value="alpha-D-mannose-specific plant lectins"/>
    <property type="match status" value="1"/>
</dbReference>
<evidence type="ECO:0000256" key="3">
    <source>
        <dbReference type="ARBA" id="ARBA00022527"/>
    </source>
</evidence>
<dbReference type="InterPro" id="IPR036426">
    <property type="entry name" value="Bulb-type_lectin_dom_sf"/>
</dbReference>
<name>A0AAV7GH79_DENCH</name>
<evidence type="ECO:0000256" key="13">
    <source>
        <dbReference type="ARBA" id="ARBA00023157"/>
    </source>
</evidence>
<evidence type="ECO:0000256" key="5">
    <source>
        <dbReference type="ARBA" id="ARBA00022679"/>
    </source>
</evidence>
<evidence type="ECO:0000256" key="19">
    <source>
        <dbReference type="PROSITE-ProRule" id="PRU10141"/>
    </source>
</evidence>
<dbReference type="InterPro" id="IPR000719">
    <property type="entry name" value="Prot_kinase_dom"/>
</dbReference>
<keyword evidence="3" id="KW-0723">Serine/threonine-protein kinase</keyword>
<keyword evidence="7 22" id="KW-0732">Signal</keyword>
<evidence type="ECO:0000256" key="7">
    <source>
        <dbReference type="ARBA" id="ARBA00022729"/>
    </source>
</evidence>
<accession>A0AAV7GH79</accession>
<keyword evidence="8 19" id="KW-0547">Nucleotide-binding</keyword>
<dbReference type="FunFam" id="1.10.510.10:FF:000621">
    <property type="entry name" value="Serine/threonine-protein kinase"/>
    <property type="match status" value="1"/>
</dbReference>
<keyword evidence="12 21" id="KW-0472">Membrane</keyword>
<dbReference type="AlphaFoldDB" id="A0AAV7GH79"/>
<keyword evidence="15" id="KW-0325">Glycoprotein</keyword>
<feature type="binding site" evidence="19">
    <location>
        <position position="522"/>
    </location>
    <ligand>
        <name>ATP</name>
        <dbReference type="ChEBI" id="CHEBI:30616"/>
    </ligand>
</feature>
<feature type="transmembrane region" description="Helical" evidence="21">
    <location>
        <begin position="436"/>
        <end position="458"/>
    </location>
</feature>
<feature type="region of interest" description="Disordered" evidence="20">
    <location>
        <begin position="842"/>
        <end position="889"/>
    </location>
</feature>
<comment type="caution">
    <text evidence="26">The sequence shown here is derived from an EMBL/GenBank/DDBJ whole genome shotgun (WGS) entry which is preliminary data.</text>
</comment>
<evidence type="ECO:0000256" key="18">
    <source>
        <dbReference type="PROSITE-ProRule" id="PRU00076"/>
    </source>
</evidence>
<dbReference type="Pfam" id="PF00069">
    <property type="entry name" value="Pkinase"/>
    <property type="match status" value="1"/>
</dbReference>
<comment type="subcellular location">
    <subcellularLocation>
        <location evidence="1">Membrane</location>
        <topology evidence="1">Single-pass type I membrane protein</topology>
    </subcellularLocation>
</comment>
<dbReference type="FunFam" id="3.30.200.20:FF:000059">
    <property type="entry name" value="S-receptor-like serine/threonine-protein kinase"/>
    <property type="match status" value="1"/>
</dbReference>
<feature type="chain" id="PRO_5043686753" description="non-specific serine/threonine protein kinase" evidence="22">
    <location>
        <begin position="44"/>
        <end position="953"/>
    </location>
</feature>
<evidence type="ECO:0000256" key="8">
    <source>
        <dbReference type="ARBA" id="ARBA00022741"/>
    </source>
</evidence>
<comment type="caution">
    <text evidence="18">Lacks conserved residue(s) required for the propagation of feature annotation.</text>
</comment>
<evidence type="ECO:0000256" key="20">
    <source>
        <dbReference type="SAM" id="MobiDB-lite"/>
    </source>
</evidence>
<dbReference type="Gene3D" id="2.90.10.10">
    <property type="entry name" value="Bulb-type lectin domain"/>
    <property type="match status" value="1"/>
</dbReference>
<dbReference type="GO" id="GO:0005524">
    <property type="term" value="F:ATP binding"/>
    <property type="evidence" value="ECO:0007669"/>
    <property type="project" value="UniProtKB-UniRule"/>
</dbReference>
<dbReference type="PROSITE" id="PS50011">
    <property type="entry name" value="PROTEIN_KINASE_DOM"/>
    <property type="match status" value="1"/>
</dbReference>
<dbReference type="GO" id="GO:0048544">
    <property type="term" value="P:recognition of pollen"/>
    <property type="evidence" value="ECO:0007669"/>
    <property type="project" value="InterPro"/>
</dbReference>
<evidence type="ECO:0000256" key="17">
    <source>
        <dbReference type="ARBA" id="ARBA00048679"/>
    </source>
</evidence>
<evidence type="ECO:0000256" key="2">
    <source>
        <dbReference type="ARBA" id="ARBA00012513"/>
    </source>
</evidence>
<dbReference type="PANTHER" id="PTHR47974:SF6">
    <property type="entry name" value="NON-SPECIFIC SERINE_THREONINE PROTEIN KINASE"/>
    <property type="match status" value="1"/>
</dbReference>
<protein>
    <recommendedName>
        <fullName evidence="2">non-specific serine/threonine protein kinase</fullName>
        <ecNumber evidence="2">2.7.11.1</ecNumber>
    </recommendedName>
</protein>
<keyword evidence="13 18" id="KW-1015">Disulfide bond</keyword>
<evidence type="ECO:0000256" key="9">
    <source>
        <dbReference type="ARBA" id="ARBA00022777"/>
    </source>
</evidence>
<dbReference type="InterPro" id="IPR008271">
    <property type="entry name" value="Ser/Thr_kinase_AS"/>
</dbReference>
<dbReference type="CDD" id="cd00053">
    <property type="entry name" value="EGF"/>
    <property type="match status" value="1"/>
</dbReference>
<organism evidence="26 27">
    <name type="scientific">Dendrobium chrysotoxum</name>
    <name type="common">Orchid</name>
    <dbReference type="NCBI Taxonomy" id="161865"/>
    <lineage>
        <taxon>Eukaryota</taxon>
        <taxon>Viridiplantae</taxon>
        <taxon>Streptophyta</taxon>
        <taxon>Embryophyta</taxon>
        <taxon>Tracheophyta</taxon>
        <taxon>Spermatophyta</taxon>
        <taxon>Magnoliopsida</taxon>
        <taxon>Liliopsida</taxon>
        <taxon>Asparagales</taxon>
        <taxon>Orchidaceae</taxon>
        <taxon>Epidendroideae</taxon>
        <taxon>Malaxideae</taxon>
        <taxon>Dendrobiinae</taxon>
        <taxon>Dendrobium</taxon>
    </lineage>
</organism>
<dbReference type="Gene3D" id="3.30.200.20">
    <property type="entry name" value="Phosphorylase Kinase, domain 1"/>
    <property type="match status" value="1"/>
</dbReference>
<evidence type="ECO:0000256" key="14">
    <source>
        <dbReference type="ARBA" id="ARBA00023170"/>
    </source>
</evidence>
<dbReference type="SMART" id="SM00220">
    <property type="entry name" value="S_TKc"/>
    <property type="match status" value="1"/>
</dbReference>
<evidence type="ECO:0000256" key="11">
    <source>
        <dbReference type="ARBA" id="ARBA00022989"/>
    </source>
</evidence>